<accession>A0A7W7RYF6</accession>
<dbReference type="InterPro" id="IPR014729">
    <property type="entry name" value="Rossmann-like_a/b/a_fold"/>
</dbReference>
<comment type="pathway">
    <text evidence="2 15">Cofactor biosynthesis; FAD biosynthesis; FAD from FMN: step 1/1.</text>
</comment>
<evidence type="ECO:0000259" key="16">
    <source>
        <dbReference type="SMART" id="SM00904"/>
    </source>
</evidence>
<dbReference type="InterPro" id="IPR023465">
    <property type="entry name" value="Riboflavin_kinase_dom_sf"/>
</dbReference>
<dbReference type="RefSeq" id="WP_184756766.1">
    <property type="nucleotide sequence ID" value="NZ_BAABEK010000065.1"/>
</dbReference>
<dbReference type="Gene3D" id="2.40.30.30">
    <property type="entry name" value="Riboflavin kinase-like"/>
    <property type="match status" value="1"/>
</dbReference>
<comment type="function">
    <text evidence="1">Catalyzes the phosphorylation of riboflavin to FMN followed by the adenylation of FMN to FAD.</text>
</comment>
<feature type="domain" description="Riboflavin kinase" evidence="16">
    <location>
        <begin position="182"/>
        <end position="317"/>
    </location>
</feature>
<evidence type="ECO:0000313" key="17">
    <source>
        <dbReference type="EMBL" id="MBB4940569.1"/>
    </source>
</evidence>
<keyword evidence="18" id="KW-1185">Reference proteome</keyword>
<dbReference type="Pfam" id="PF06574">
    <property type="entry name" value="FAD_syn"/>
    <property type="match status" value="1"/>
</dbReference>
<sequence>MRGWHGLDDVPGDWGRSVITIGVFDGVHLGHQQMVARAVEMAEELGLLSVVVTFDPHPEEVVRPGTHPPRLTTARHRTELLAQLGVDAVCVLPFTLEFSRMSPDEFVQTVLVDRLHAGGVVVGENFRFGHKAAGDVETLQTLGEKYDFVAEAVPLVSNGETISSTLIRERLAAGDMEAVATALGRPHRVEGVVVRGYQRGRRLGFPTANVEPPDFTAIPADGVYAGWLQGISTGNLPAVYGGERWPAAISVGTNPTFEGVPRTVEAYALDRDDLDLYGAHMAVDFGPRLRGNVKFDSIEALIRQMHADVDEARRLTS</sequence>
<keyword evidence="12" id="KW-0511">Multifunctional enzyme</keyword>
<dbReference type="NCBIfam" id="TIGR00083">
    <property type="entry name" value="ribF"/>
    <property type="match status" value="1"/>
</dbReference>
<dbReference type="EMBL" id="JACHJU010000002">
    <property type="protein sequence ID" value="MBB4940569.1"/>
    <property type="molecule type" value="Genomic_DNA"/>
</dbReference>
<dbReference type="Gene3D" id="3.40.50.620">
    <property type="entry name" value="HUPs"/>
    <property type="match status" value="1"/>
</dbReference>
<dbReference type="GO" id="GO:0006747">
    <property type="term" value="P:FAD biosynthetic process"/>
    <property type="evidence" value="ECO:0007669"/>
    <property type="project" value="UniProtKB-UniRule"/>
</dbReference>
<dbReference type="InterPro" id="IPR015864">
    <property type="entry name" value="FAD_synthase"/>
</dbReference>
<proteinExistence type="inferred from homology"/>
<evidence type="ECO:0000256" key="12">
    <source>
        <dbReference type="ARBA" id="ARBA00023268"/>
    </source>
</evidence>
<dbReference type="Proteomes" id="UP000534286">
    <property type="component" value="Unassembled WGS sequence"/>
</dbReference>
<dbReference type="GO" id="GO:0005524">
    <property type="term" value="F:ATP binding"/>
    <property type="evidence" value="ECO:0007669"/>
    <property type="project" value="UniProtKB-UniRule"/>
</dbReference>
<dbReference type="GO" id="GO:0003919">
    <property type="term" value="F:FMN adenylyltransferase activity"/>
    <property type="evidence" value="ECO:0007669"/>
    <property type="project" value="UniProtKB-UniRule"/>
</dbReference>
<dbReference type="SMART" id="SM00904">
    <property type="entry name" value="Flavokinase"/>
    <property type="match status" value="1"/>
</dbReference>
<keyword evidence="5 15" id="KW-0288">FMN</keyword>
<keyword evidence="4 15" id="KW-0285">Flavoprotein</keyword>
<dbReference type="EC" id="2.7.1.26" evidence="15"/>
<evidence type="ECO:0000256" key="14">
    <source>
        <dbReference type="ARBA" id="ARBA00049494"/>
    </source>
</evidence>
<keyword evidence="6 15" id="KW-0808">Transferase</keyword>
<dbReference type="InterPro" id="IPR023468">
    <property type="entry name" value="Riboflavin_kinase"/>
</dbReference>
<dbReference type="PIRSF" id="PIRSF004491">
    <property type="entry name" value="FAD_Synth"/>
    <property type="match status" value="1"/>
</dbReference>
<evidence type="ECO:0000256" key="13">
    <source>
        <dbReference type="ARBA" id="ARBA00047880"/>
    </source>
</evidence>
<evidence type="ECO:0000256" key="3">
    <source>
        <dbReference type="ARBA" id="ARBA00005201"/>
    </source>
</evidence>
<keyword evidence="10 15" id="KW-0274">FAD</keyword>
<keyword evidence="11 15" id="KW-0067">ATP-binding</keyword>
<comment type="catalytic activity">
    <reaction evidence="14 15">
        <text>FMN + ATP + H(+) = FAD + diphosphate</text>
        <dbReference type="Rhea" id="RHEA:17237"/>
        <dbReference type="ChEBI" id="CHEBI:15378"/>
        <dbReference type="ChEBI" id="CHEBI:30616"/>
        <dbReference type="ChEBI" id="CHEBI:33019"/>
        <dbReference type="ChEBI" id="CHEBI:57692"/>
        <dbReference type="ChEBI" id="CHEBI:58210"/>
        <dbReference type="EC" id="2.7.7.2"/>
    </reaction>
</comment>
<dbReference type="PANTHER" id="PTHR22749">
    <property type="entry name" value="RIBOFLAVIN KINASE/FMN ADENYLYLTRANSFERASE"/>
    <property type="match status" value="1"/>
</dbReference>
<dbReference type="Pfam" id="PF01687">
    <property type="entry name" value="Flavokinase"/>
    <property type="match status" value="1"/>
</dbReference>
<dbReference type="InterPro" id="IPR015865">
    <property type="entry name" value="Riboflavin_kinase_bac/euk"/>
</dbReference>
<dbReference type="AlphaFoldDB" id="A0A7W7RYF6"/>
<protein>
    <recommendedName>
        <fullName evidence="15">Riboflavin biosynthesis protein</fullName>
    </recommendedName>
    <domain>
        <recommendedName>
            <fullName evidence="15">Riboflavin kinase</fullName>
            <ecNumber evidence="15">2.7.1.26</ecNumber>
        </recommendedName>
        <alternativeName>
            <fullName evidence="15">Flavokinase</fullName>
        </alternativeName>
    </domain>
    <domain>
        <recommendedName>
            <fullName evidence="15">FMN adenylyltransferase</fullName>
            <ecNumber evidence="15">2.7.7.2</ecNumber>
        </recommendedName>
        <alternativeName>
            <fullName evidence="15">FAD pyrophosphorylase</fullName>
        </alternativeName>
        <alternativeName>
            <fullName evidence="15">FAD synthase</fullName>
        </alternativeName>
    </domain>
</protein>
<evidence type="ECO:0000256" key="9">
    <source>
        <dbReference type="ARBA" id="ARBA00022777"/>
    </source>
</evidence>
<organism evidence="17 18">
    <name type="scientific">Streptosporangium album</name>
    <dbReference type="NCBI Taxonomy" id="47479"/>
    <lineage>
        <taxon>Bacteria</taxon>
        <taxon>Bacillati</taxon>
        <taxon>Actinomycetota</taxon>
        <taxon>Actinomycetes</taxon>
        <taxon>Streptosporangiales</taxon>
        <taxon>Streptosporangiaceae</taxon>
        <taxon>Streptosporangium</taxon>
    </lineage>
</organism>
<evidence type="ECO:0000256" key="7">
    <source>
        <dbReference type="ARBA" id="ARBA00022695"/>
    </source>
</evidence>
<comment type="caution">
    <text evidence="17">The sequence shown here is derived from an EMBL/GenBank/DDBJ whole genome shotgun (WGS) entry which is preliminary data.</text>
</comment>
<dbReference type="UniPathway" id="UPA00276">
    <property type="reaction ID" value="UER00406"/>
</dbReference>
<dbReference type="GO" id="GO:0009231">
    <property type="term" value="P:riboflavin biosynthetic process"/>
    <property type="evidence" value="ECO:0007669"/>
    <property type="project" value="InterPro"/>
</dbReference>
<dbReference type="UniPathway" id="UPA00277">
    <property type="reaction ID" value="UER00407"/>
</dbReference>
<reference evidence="17 18" key="1">
    <citation type="submission" date="2020-08" db="EMBL/GenBank/DDBJ databases">
        <title>Sequencing the genomes of 1000 actinobacteria strains.</title>
        <authorList>
            <person name="Klenk H.-P."/>
        </authorList>
    </citation>
    <scope>NUCLEOTIDE SEQUENCE [LARGE SCALE GENOMIC DNA]</scope>
    <source>
        <strain evidence="17 18">DSM 43023</strain>
    </source>
</reference>
<evidence type="ECO:0000256" key="10">
    <source>
        <dbReference type="ARBA" id="ARBA00022827"/>
    </source>
</evidence>
<evidence type="ECO:0000256" key="2">
    <source>
        <dbReference type="ARBA" id="ARBA00004726"/>
    </source>
</evidence>
<dbReference type="InterPro" id="IPR004821">
    <property type="entry name" value="Cyt_trans-like"/>
</dbReference>
<evidence type="ECO:0000256" key="1">
    <source>
        <dbReference type="ARBA" id="ARBA00002121"/>
    </source>
</evidence>
<dbReference type="NCBIfam" id="NF004160">
    <property type="entry name" value="PRK05627.1-3"/>
    <property type="match status" value="1"/>
</dbReference>
<keyword evidence="8 15" id="KW-0547">Nucleotide-binding</keyword>
<name>A0A7W7RYF6_9ACTN</name>
<dbReference type="InterPro" id="IPR002606">
    <property type="entry name" value="Riboflavin_kinase_bac"/>
</dbReference>
<dbReference type="CDD" id="cd02064">
    <property type="entry name" value="FAD_synthetase_N"/>
    <property type="match status" value="1"/>
</dbReference>
<comment type="similarity">
    <text evidence="15">Belongs to the ribF family.</text>
</comment>
<comment type="pathway">
    <text evidence="3 15">Cofactor biosynthesis; FMN biosynthesis; FMN from riboflavin (ATP route): step 1/1.</text>
</comment>
<dbReference type="GO" id="GO:0009398">
    <property type="term" value="P:FMN biosynthetic process"/>
    <property type="evidence" value="ECO:0007669"/>
    <property type="project" value="UniProtKB-UniRule"/>
</dbReference>
<keyword evidence="7 15" id="KW-0548">Nucleotidyltransferase</keyword>
<dbReference type="PANTHER" id="PTHR22749:SF6">
    <property type="entry name" value="RIBOFLAVIN KINASE"/>
    <property type="match status" value="1"/>
</dbReference>
<dbReference type="FunFam" id="2.40.30.30:FF:000003">
    <property type="entry name" value="Riboflavin biosynthesis protein"/>
    <property type="match status" value="1"/>
</dbReference>
<gene>
    <name evidence="17" type="ORF">FHR32_004946</name>
</gene>
<dbReference type="GO" id="GO:0008531">
    <property type="term" value="F:riboflavin kinase activity"/>
    <property type="evidence" value="ECO:0007669"/>
    <property type="project" value="UniProtKB-UniRule"/>
</dbReference>
<dbReference type="NCBIfam" id="TIGR00125">
    <property type="entry name" value="cyt_tran_rel"/>
    <property type="match status" value="1"/>
</dbReference>
<evidence type="ECO:0000256" key="8">
    <source>
        <dbReference type="ARBA" id="ARBA00022741"/>
    </source>
</evidence>
<evidence type="ECO:0000256" key="15">
    <source>
        <dbReference type="PIRNR" id="PIRNR004491"/>
    </source>
</evidence>
<evidence type="ECO:0000256" key="5">
    <source>
        <dbReference type="ARBA" id="ARBA00022643"/>
    </source>
</evidence>
<evidence type="ECO:0000256" key="4">
    <source>
        <dbReference type="ARBA" id="ARBA00022630"/>
    </source>
</evidence>
<evidence type="ECO:0000256" key="6">
    <source>
        <dbReference type="ARBA" id="ARBA00022679"/>
    </source>
</evidence>
<dbReference type="FunFam" id="3.40.50.620:FF:000021">
    <property type="entry name" value="Riboflavin biosynthesis protein"/>
    <property type="match status" value="1"/>
</dbReference>
<comment type="catalytic activity">
    <reaction evidence="13 15">
        <text>riboflavin + ATP = FMN + ADP + H(+)</text>
        <dbReference type="Rhea" id="RHEA:14357"/>
        <dbReference type="ChEBI" id="CHEBI:15378"/>
        <dbReference type="ChEBI" id="CHEBI:30616"/>
        <dbReference type="ChEBI" id="CHEBI:57986"/>
        <dbReference type="ChEBI" id="CHEBI:58210"/>
        <dbReference type="ChEBI" id="CHEBI:456216"/>
        <dbReference type="EC" id="2.7.1.26"/>
    </reaction>
</comment>
<evidence type="ECO:0000256" key="11">
    <source>
        <dbReference type="ARBA" id="ARBA00022840"/>
    </source>
</evidence>
<dbReference type="SUPFAM" id="SSF82114">
    <property type="entry name" value="Riboflavin kinase-like"/>
    <property type="match status" value="1"/>
</dbReference>
<evidence type="ECO:0000313" key="18">
    <source>
        <dbReference type="Proteomes" id="UP000534286"/>
    </source>
</evidence>
<dbReference type="SUPFAM" id="SSF52374">
    <property type="entry name" value="Nucleotidylyl transferase"/>
    <property type="match status" value="1"/>
</dbReference>
<keyword evidence="9 15" id="KW-0418">Kinase</keyword>
<dbReference type="EC" id="2.7.7.2" evidence="15"/>